<dbReference type="EMBL" id="LRGB01015799">
    <property type="protein sequence ID" value="KZR98800.1"/>
    <property type="molecule type" value="Genomic_DNA"/>
</dbReference>
<organism evidence="2 3">
    <name type="scientific">Daphnia magna</name>
    <dbReference type="NCBI Taxonomy" id="35525"/>
    <lineage>
        <taxon>Eukaryota</taxon>
        <taxon>Metazoa</taxon>
        <taxon>Ecdysozoa</taxon>
        <taxon>Arthropoda</taxon>
        <taxon>Crustacea</taxon>
        <taxon>Branchiopoda</taxon>
        <taxon>Diplostraca</taxon>
        <taxon>Cladocera</taxon>
        <taxon>Anomopoda</taxon>
        <taxon>Daphniidae</taxon>
        <taxon>Daphnia</taxon>
    </lineage>
</organism>
<dbReference type="InterPro" id="IPR036691">
    <property type="entry name" value="Endo/exonu/phosph_ase_sf"/>
</dbReference>
<dbReference type="SUPFAM" id="SSF56219">
    <property type="entry name" value="DNase I-like"/>
    <property type="match status" value="1"/>
</dbReference>
<dbReference type="AlphaFoldDB" id="A0A162BXW6"/>
<name>A0A162BXW6_9CRUS</name>
<feature type="domain" description="Endonuclease/exonuclease/phosphatase" evidence="1">
    <location>
        <begin position="87"/>
        <end position="181"/>
    </location>
</feature>
<gene>
    <name evidence="2" type="ORF">APZ42_005617</name>
</gene>
<evidence type="ECO:0000313" key="2">
    <source>
        <dbReference type="EMBL" id="KZR98800.1"/>
    </source>
</evidence>
<protein>
    <recommendedName>
        <fullName evidence="1">Endonuclease/exonuclease/phosphatase domain-containing protein</fullName>
    </recommendedName>
</protein>
<dbReference type="Pfam" id="PF14529">
    <property type="entry name" value="Exo_endo_phos_2"/>
    <property type="match status" value="1"/>
</dbReference>
<comment type="caution">
    <text evidence="2">The sequence shown here is derived from an EMBL/GenBank/DDBJ whole genome shotgun (WGS) entry which is preliminary data.</text>
</comment>
<dbReference type="PANTHER" id="PTHR33273:SF2">
    <property type="entry name" value="ENDONUCLEASE_EXONUCLEASE_PHOSPHATASE DOMAIN-CONTAINING PROTEIN"/>
    <property type="match status" value="1"/>
</dbReference>
<reference evidence="2 3" key="1">
    <citation type="submission" date="2016-03" db="EMBL/GenBank/DDBJ databases">
        <title>EvidentialGene: Evidence-directed Construction of Genes on Genomes.</title>
        <authorList>
            <person name="Gilbert D.G."/>
            <person name="Choi J.-H."/>
            <person name="Mockaitis K."/>
            <person name="Colbourne J."/>
            <person name="Pfrender M."/>
        </authorList>
    </citation>
    <scope>NUCLEOTIDE SEQUENCE [LARGE SCALE GENOMIC DNA]</scope>
    <source>
        <strain evidence="2 3">Xinb3</strain>
        <tissue evidence="2">Complete organism</tissue>
    </source>
</reference>
<accession>A0A162BXW6</accession>
<evidence type="ECO:0000313" key="3">
    <source>
        <dbReference type="Proteomes" id="UP000076858"/>
    </source>
</evidence>
<keyword evidence="3" id="KW-1185">Reference proteome</keyword>
<sequence>MHPNKPPPLLRSINKPYARLNVTQQNTFVPNIPQGYKCHHNLNKHDNAYGACIISKDQFKSIPIQFPEEFENNMAGIEIKHENTSLCFVSLYCRPSARNQEKLIKTAINKLGLQLPNSIIAIYINERNKIWGSSSTTQIGHSLEQTISAHNLNIANRDPAECSFIPPGISFIDVTAAGDKTIIAY</sequence>
<dbReference type="PANTHER" id="PTHR33273">
    <property type="entry name" value="DOMAIN-CONTAINING PROTEIN, PUTATIVE-RELATED"/>
    <property type="match status" value="1"/>
</dbReference>
<proteinExistence type="predicted"/>
<dbReference type="Gene3D" id="3.60.10.10">
    <property type="entry name" value="Endonuclease/exonuclease/phosphatase"/>
    <property type="match status" value="1"/>
</dbReference>
<dbReference type="GO" id="GO:0003824">
    <property type="term" value="F:catalytic activity"/>
    <property type="evidence" value="ECO:0007669"/>
    <property type="project" value="InterPro"/>
</dbReference>
<dbReference type="Proteomes" id="UP000076858">
    <property type="component" value="Unassembled WGS sequence"/>
</dbReference>
<dbReference type="InterPro" id="IPR005135">
    <property type="entry name" value="Endo/exonuclease/phosphatase"/>
</dbReference>
<dbReference type="OrthoDB" id="6356366at2759"/>
<evidence type="ECO:0000259" key="1">
    <source>
        <dbReference type="Pfam" id="PF14529"/>
    </source>
</evidence>